<protein>
    <submittedName>
        <fullName evidence="2">Uncharacterized protein</fullName>
    </submittedName>
</protein>
<dbReference type="OrthoDB" id="2413078at2"/>
<reference evidence="2 3" key="1">
    <citation type="submission" date="2019-07" db="EMBL/GenBank/DDBJ databases">
        <title>Whole genome shotgun sequence of Marinococcus halophilus NBRC 102359.</title>
        <authorList>
            <person name="Hosoyama A."/>
            <person name="Uohara A."/>
            <person name="Ohji S."/>
            <person name="Ichikawa N."/>
        </authorList>
    </citation>
    <scope>NUCLEOTIDE SEQUENCE [LARGE SCALE GENOMIC DNA]</scope>
    <source>
        <strain evidence="2 3">NBRC 102359</strain>
    </source>
</reference>
<feature type="transmembrane region" description="Helical" evidence="1">
    <location>
        <begin position="50"/>
        <end position="69"/>
    </location>
</feature>
<evidence type="ECO:0000313" key="3">
    <source>
        <dbReference type="Proteomes" id="UP000321051"/>
    </source>
</evidence>
<dbReference type="Proteomes" id="UP000321051">
    <property type="component" value="Unassembled WGS sequence"/>
</dbReference>
<keyword evidence="1" id="KW-0472">Membrane</keyword>
<keyword evidence="1" id="KW-1133">Transmembrane helix</keyword>
<sequence length="93" mass="10472">MLYWYGAAALILILQFVLSRLTYAWPGAIMPTLYVLGFVLMLSTQQTEGSMWSILIAGIGGTAFLLGMWDHGRKAVHQKQQREETKIKARNLS</sequence>
<accession>A0A510Y995</accession>
<proteinExistence type="predicted"/>
<comment type="caution">
    <text evidence="2">The sequence shown here is derived from an EMBL/GenBank/DDBJ whole genome shotgun (WGS) entry which is preliminary data.</text>
</comment>
<dbReference type="RefSeq" id="WP_094908964.1">
    <property type="nucleotide sequence ID" value="NZ_BJUN01000023.1"/>
</dbReference>
<evidence type="ECO:0000256" key="1">
    <source>
        <dbReference type="SAM" id="Phobius"/>
    </source>
</evidence>
<evidence type="ECO:0000313" key="2">
    <source>
        <dbReference type="EMBL" id="GEK59966.1"/>
    </source>
</evidence>
<organism evidence="2 3">
    <name type="scientific">Marinococcus halophilus</name>
    <dbReference type="NCBI Taxonomy" id="1371"/>
    <lineage>
        <taxon>Bacteria</taxon>
        <taxon>Bacillati</taxon>
        <taxon>Bacillota</taxon>
        <taxon>Bacilli</taxon>
        <taxon>Bacillales</taxon>
        <taxon>Bacillaceae</taxon>
        <taxon>Marinococcus</taxon>
    </lineage>
</organism>
<dbReference type="AlphaFoldDB" id="A0A510Y995"/>
<keyword evidence="1" id="KW-0812">Transmembrane</keyword>
<keyword evidence="3" id="KW-1185">Reference proteome</keyword>
<name>A0A510Y995_MARHA</name>
<gene>
    <name evidence="2" type="ORF">MHA01_28710</name>
</gene>
<dbReference type="EMBL" id="BJUN01000023">
    <property type="protein sequence ID" value="GEK59966.1"/>
    <property type="molecule type" value="Genomic_DNA"/>
</dbReference>